<organism evidence="1 2">
    <name type="scientific">Chondromyces crocatus</name>
    <dbReference type="NCBI Taxonomy" id="52"/>
    <lineage>
        <taxon>Bacteria</taxon>
        <taxon>Pseudomonadati</taxon>
        <taxon>Myxococcota</taxon>
        <taxon>Polyangia</taxon>
        <taxon>Polyangiales</taxon>
        <taxon>Polyangiaceae</taxon>
        <taxon>Chondromyces</taxon>
    </lineage>
</organism>
<dbReference type="Proteomes" id="UP000067626">
    <property type="component" value="Chromosome"/>
</dbReference>
<keyword evidence="2" id="KW-1185">Reference proteome</keyword>
<accession>A0A0K1EAB0</accession>
<dbReference type="STRING" id="52.CMC5_019310"/>
<name>A0A0K1EAB0_CHOCO</name>
<reference evidence="1 2" key="1">
    <citation type="submission" date="2015-07" db="EMBL/GenBank/DDBJ databases">
        <title>Genome analysis of myxobacterium Chondromyces crocatus Cm c5 reveals a high potential for natural compound synthesis and the genetic basis for the loss of fruiting body formation.</title>
        <authorList>
            <person name="Zaburannyi N."/>
            <person name="Bunk B."/>
            <person name="Maier J."/>
            <person name="Overmann J."/>
            <person name="Mueller R."/>
        </authorList>
    </citation>
    <scope>NUCLEOTIDE SEQUENCE [LARGE SCALE GENOMIC DNA]</scope>
    <source>
        <strain evidence="1 2">Cm c5</strain>
    </source>
</reference>
<protein>
    <submittedName>
        <fullName evidence="1">Uncharacterized protein</fullName>
    </submittedName>
</protein>
<evidence type="ECO:0000313" key="1">
    <source>
        <dbReference type="EMBL" id="AKT37789.1"/>
    </source>
</evidence>
<dbReference type="AlphaFoldDB" id="A0A0K1EAB0"/>
<sequence length="196" mass="22328">MDAPFLDFSFYVGAGGVRPAIEALVPGLPLGALPEQIHRPGLIGLMEGAEVLQICDEHVVLRTEGDVFCNHLPDNRSRRKRLGRRVYERFVEVADTIRCFYGAILVEYPLETPEQIRRDPRSLAFRDFFVSEESLDAAMVRDVVALAGEEAFVEMRRRGVHVWMIDELNPIHRHLDELDWHQRSSRIAQVLGNALP</sequence>
<dbReference type="RefSeq" id="WP_050430105.1">
    <property type="nucleotide sequence ID" value="NZ_CP012159.1"/>
</dbReference>
<dbReference type="OrthoDB" id="5538947at2"/>
<dbReference type="KEGG" id="ccro:CMC5_019310"/>
<proteinExistence type="predicted"/>
<dbReference type="EMBL" id="CP012159">
    <property type="protein sequence ID" value="AKT37789.1"/>
    <property type="molecule type" value="Genomic_DNA"/>
</dbReference>
<gene>
    <name evidence="1" type="ORF">CMC5_019310</name>
</gene>
<evidence type="ECO:0000313" key="2">
    <source>
        <dbReference type="Proteomes" id="UP000067626"/>
    </source>
</evidence>